<keyword evidence="1" id="KW-0472">Membrane</keyword>
<accession>A0A1G1XME3</accession>
<comment type="caution">
    <text evidence="2">The sequence shown here is derived from an EMBL/GenBank/DDBJ whole genome shotgun (WGS) entry which is preliminary data.</text>
</comment>
<evidence type="ECO:0000256" key="1">
    <source>
        <dbReference type="SAM" id="Phobius"/>
    </source>
</evidence>
<gene>
    <name evidence="2" type="ORF">A2Y82_02025</name>
</gene>
<feature type="transmembrane region" description="Helical" evidence="1">
    <location>
        <begin position="103"/>
        <end position="124"/>
    </location>
</feature>
<protein>
    <submittedName>
        <fullName evidence="2">Uncharacterized protein</fullName>
    </submittedName>
</protein>
<feature type="transmembrane region" description="Helical" evidence="1">
    <location>
        <begin position="42"/>
        <end position="63"/>
    </location>
</feature>
<dbReference type="AlphaFoldDB" id="A0A1G1XME3"/>
<organism evidence="2 3">
    <name type="scientific">Candidatus Buchananbacteria bacterium RBG_13_36_9</name>
    <dbReference type="NCBI Taxonomy" id="1797530"/>
    <lineage>
        <taxon>Bacteria</taxon>
        <taxon>Candidatus Buchananiibacteriota</taxon>
    </lineage>
</organism>
<sequence>MKNDLKELFKNILSIEPPNDLITKITLRIEEEKELRKIRRQFVIFIFSSAGSLGAIALIFYFVKLKMLETGFWQLLSLLFSDFKIILANWQNFSLALLETLPVPLIVSLLFCFLLFIISLKFLIKDIKILKSPVFHHS</sequence>
<name>A0A1G1XME3_9BACT</name>
<proteinExistence type="predicted"/>
<reference evidence="2 3" key="1">
    <citation type="journal article" date="2016" name="Nat. Commun.">
        <title>Thousands of microbial genomes shed light on interconnected biogeochemical processes in an aquifer system.</title>
        <authorList>
            <person name="Anantharaman K."/>
            <person name="Brown C.T."/>
            <person name="Hug L.A."/>
            <person name="Sharon I."/>
            <person name="Castelle C.J."/>
            <person name="Probst A.J."/>
            <person name="Thomas B.C."/>
            <person name="Singh A."/>
            <person name="Wilkins M.J."/>
            <person name="Karaoz U."/>
            <person name="Brodie E.L."/>
            <person name="Williams K.H."/>
            <person name="Hubbard S.S."/>
            <person name="Banfield J.F."/>
        </authorList>
    </citation>
    <scope>NUCLEOTIDE SEQUENCE [LARGE SCALE GENOMIC DNA]</scope>
</reference>
<dbReference type="Proteomes" id="UP000176498">
    <property type="component" value="Unassembled WGS sequence"/>
</dbReference>
<keyword evidence="1" id="KW-1133">Transmembrane helix</keyword>
<dbReference type="EMBL" id="MHHZ01000021">
    <property type="protein sequence ID" value="OGY41199.1"/>
    <property type="molecule type" value="Genomic_DNA"/>
</dbReference>
<evidence type="ECO:0000313" key="2">
    <source>
        <dbReference type="EMBL" id="OGY41199.1"/>
    </source>
</evidence>
<evidence type="ECO:0000313" key="3">
    <source>
        <dbReference type="Proteomes" id="UP000176498"/>
    </source>
</evidence>
<keyword evidence="1" id="KW-0812">Transmembrane</keyword>